<protein>
    <recommendedName>
        <fullName evidence="5">FRIGIDA-like protein</fullName>
    </recommendedName>
</protein>
<feature type="coiled-coil region" evidence="6">
    <location>
        <begin position="66"/>
        <end position="93"/>
    </location>
</feature>
<dbReference type="GO" id="GO:0009908">
    <property type="term" value="P:flower development"/>
    <property type="evidence" value="ECO:0007669"/>
    <property type="project" value="UniProtKB-KW"/>
</dbReference>
<dbReference type="Proteomes" id="UP000238479">
    <property type="component" value="Chromosome 3"/>
</dbReference>
<dbReference type="OMA" id="HNRANEY"/>
<dbReference type="GO" id="GO:0030154">
    <property type="term" value="P:cell differentiation"/>
    <property type="evidence" value="ECO:0007669"/>
    <property type="project" value="UniProtKB-KW"/>
</dbReference>
<name>A0A2P6R6I1_ROSCH</name>
<comment type="caution">
    <text evidence="8">The sequence shown here is derived from an EMBL/GenBank/DDBJ whole genome shotgun (WGS) entry which is preliminary data.</text>
</comment>
<evidence type="ECO:0000256" key="2">
    <source>
        <dbReference type="ARBA" id="ARBA00022473"/>
    </source>
</evidence>
<dbReference type="InterPro" id="IPR012474">
    <property type="entry name" value="Frigida"/>
</dbReference>
<comment type="similarity">
    <text evidence="1 5">Belongs to the Frigida family.</text>
</comment>
<proteinExistence type="inferred from homology"/>
<keyword evidence="4 5" id="KW-0287">Flowering</keyword>
<dbReference type="AlphaFoldDB" id="A0A2P6R6I1"/>
<evidence type="ECO:0000256" key="1">
    <source>
        <dbReference type="ARBA" id="ARBA00008956"/>
    </source>
</evidence>
<evidence type="ECO:0000256" key="6">
    <source>
        <dbReference type="SAM" id="Coils"/>
    </source>
</evidence>
<dbReference type="OrthoDB" id="1194450at2759"/>
<dbReference type="Pfam" id="PF07899">
    <property type="entry name" value="Frigida"/>
    <property type="match status" value="2"/>
</dbReference>
<accession>A0A2P6R6I1</accession>
<evidence type="ECO:0000313" key="9">
    <source>
        <dbReference type="Proteomes" id="UP000238479"/>
    </source>
</evidence>
<feature type="region of interest" description="Disordered" evidence="7">
    <location>
        <begin position="747"/>
        <end position="768"/>
    </location>
</feature>
<keyword evidence="6" id="KW-0175">Coiled coil</keyword>
<organism evidence="8 9">
    <name type="scientific">Rosa chinensis</name>
    <name type="common">China rose</name>
    <dbReference type="NCBI Taxonomy" id="74649"/>
    <lineage>
        <taxon>Eukaryota</taxon>
        <taxon>Viridiplantae</taxon>
        <taxon>Streptophyta</taxon>
        <taxon>Embryophyta</taxon>
        <taxon>Tracheophyta</taxon>
        <taxon>Spermatophyta</taxon>
        <taxon>Magnoliopsida</taxon>
        <taxon>eudicotyledons</taxon>
        <taxon>Gunneridae</taxon>
        <taxon>Pentapetalae</taxon>
        <taxon>rosids</taxon>
        <taxon>fabids</taxon>
        <taxon>Rosales</taxon>
        <taxon>Rosaceae</taxon>
        <taxon>Rosoideae</taxon>
        <taxon>Rosoideae incertae sedis</taxon>
        <taxon>Rosa</taxon>
    </lineage>
</organism>
<gene>
    <name evidence="8" type="ORF">RchiOBHm_Chr3g0453081</name>
</gene>
<evidence type="ECO:0000313" key="8">
    <source>
        <dbReference type="EMBL" id="PRQ42019.1"/>
    </source>
</evidence>
<dbReference type="PANTHER" id="PTHR31791:SF47">
    <property type="entry name" value="INACTIVE FRIGIDA-LIKE PROTEIN 2"/>
    <property type="match status" value="1"/>
</dbReference>
<reference evidence="8 9" key="1">
    <citation type="journal article" date="2018" name="Nat. Genet.">
        <title>The Rosa genome provides new insights in the design of modern roses.</title>
        <authorList>
            <person name="Bendahmane M."/>
        </authorList>
    </citation>
    <scope>NUCLEOTIDE SEQUENCE [LARGE SCALE GENOMIC DNA]</scope>
    <source>
        <strain evidence="9">cv. Old Blush</strain>
    </source>
</reference>
<keyword evidence="2 5" id="KW-0217">Developmental protein</keyword>
<feature type="coiled-coil region" evidence="6">
    <location>
        <begin position="258"/>
        <end position="292"/>
    </location>
</feature>
<keyword evidence="3 5" id="KW-0221">Differentiation</keyword>
<keyword evidence="9" id="KW-1185">Reference proteome</keyword>
<dbReference type="PANTHER" id="PTHR31791">
    <property type="entry name" value="FRIGIDA-LIKE PROTEIN 3-RELATED"/>
    <property type="match status" value="1"/>
</dbReference>
<evidence type="ECO:0000256" key="3">
    <source>
        <dbReference type="ARBA" id="ARBA00022782"/>
    </source>
</evidence>
<evidence type="ECO:0000256" key="5">
    <source>
        <dbReference type="RuleBase" id="RU364012"/>
    </source>
</evidence>
<sequence length="801" mass="92006">MEEIASELKQRNVREAWKELDDHFDSTRRRLRTRFQELQAREEEIGVREKLLEVKELRLEAQAKGLNEVEKRAEEGKSQLESLRVLIEKHEAELGVKLKRLSEVGELVREKEREYDLIQNRVKERGKRLNKYNRAIELKKGQLGSILKSMMECQSRIDSREKIMREMELKGRDFCLLKKSMEDWLCKVELRNRELDGWVEVLEVKEKDVESKVEELHLIVERVSECLDEVQVKEEHFVSLEKPIQEQEMHLCSLQKLVQQRDKELDSLSHELQRKERHLEEVELKMAKLGHAIPSYVSDDHSSIHWDGRGLQMFMNEQLKRIYSMGSEMSAILKASSDPAKLVLDAMQGFYPSSSTLDNKETHFDLTVIRRSCILLLEDLKRMSPQINVRVRNEAMKLAADWKAKIVSSENTQEILGFLRLVNTYGLSSMYDAKDLQSLLAVVHKPEQASQSSRALGIKDKAPGTSIISSLIKTVEPESSLAINAKTLSSPNPSSQNDMLASLLLVSDPAEHVLNSVQRSFSQYWKHEDVSFKERIMLNNMSLLECLTIISPHIGPHVKEDAKLLAAYWKPKMTGNTENSVETLGFLLFLSTYGLVSTLNTEEIIKLLEVISQNKGAVDLCQTHGYADKISDFIRNLIERKQLMDAVGFICTFNLADKLPPIPLLKQYVEDAKKCSEVTCSLKILHDEKVKIVDNLIADLRAGKQCIKEYHLECEYPYADIEMQIVQLEKLKENWRCSAPSLGSSIVESQVQRKRKKPNTGSSTRTRMHFHHNSSVSCEYYLVLTDPSMMKLPHSNSFGLS</sequence>
<evidence type="ECO:0000256" key="4">
    <source>
        <dbReference type="ARBA" id="ARBA00023089"/>
    </source>
</evidence>
<dbReference type="EMBL" id="PDCK01000041">
    <property type="protein sequence ID" value="PRQ42019.1"/>
    <property type="molecule type" value="Genomic_DNA"/>
</dbReference>
<evidence type="ECO:0000256" key="7">
    <source>
        <dbReference type="SAM" id="MobiDB-lite"/>
    </source>
</evidence>
<dbReference type="Gramene" id="PRQ42019">
    <property type="protein sequence ID" value="PRQ42019"/>
    <property type="gene ID" value="RchiOBHm_Chr3g0453081"/>
</dbReference>